<dbReference type="Pfam" id="PF04261">
    <property type="entry name" value="Dyp_perox_N"/>
    <property type="match status" value="1"/>
</dbReference>
<protein>
    <submittedName>
        <fullName evidence="9">Peroxidase</fullName>
    </submittedName>
</protein>
<evidence type="ECO:0000256" key="1">
    <source>
        <dbReference type="ARBA" id="ARBA00001970"/>
    </source>
</evidence>
<dbReference type="SUPFAM" id="SSF54909">
    <property type="entry name" value="Dimeric alpha+beta barrel"/>
    <property type="match status" value="1"/>
</dbReference>
<dbReference type="PANTHER" id="PTHR30521:SF0">
    <property type="entry name" value="DYP-TYPE PEROXIDASE FAMILY PROTEIN"/>
    <property type="match status" value="1"/>
</dbReference>
<dbReference type="InterPro" id="IPR011008">
    <property type="entry name" value="Dimeric_a/b-barrel"/>
</dbReference>
<dbReference type="GO" id="GO:0020037">
    <property type="term" value="F:heme binding"/>
    <property type="evidence" value="ECO:0007669"/>
    <property type="project" value="InterPro"/>
</dbReference>
<comment type="caution">
    <text evidence="9">The sequence shown here is derived from an EMBL/GenBank/DDBJ whole genome shotgun (WGS) entry which is preliminary data.</text>
</comment>
<evidence type="ECO:0000313" key="9">
    <source>
        <dbReference type="EMBL" id="GEK53764.1"/>
    </source>
</evidence>
<dbReference type="InterPro" id="IPR048327">
    <property type="entry name" value="Dyp_perox_N"/>
</dbReference>
<keyword evidence="5" id="KW-0408">Iron</keyword>
<accession>A0A510XRV2</accession>
<dbReference type="NCBIfam" id="TIGR01413">
    <property type="entry name" value="Dyp_perox_fam"/>
    <property type="match status" value="1"/>
</dbReference>
<dbReference type="PANTHER" id="PTHR30521">
    <property type="entry name" value="DEFERROCHELATASE/PEROXIDASE"/>
    <property type="match status" value="1"/>
</dbReference>
<feature type="domain" description="Dyp-type peroxidase N-terminal" evidence="7">
    <location>
        <begin position="5"/>
        <end position="133"/>
    </location>
</feature>
<evidence type="ECO:0000256" key="5">
    <source>
        <dbReference type="ARBA" id="ARBA00023004"/>
    </source>
</evidence>
<evidence type="ECO:0000313" key="10">
    <source>
        <dbReference type="Proteomes" id="UP000321419"/>
    </source>
</evidence>
<proteinExistence type="inferred from homology"/>
<dbReference type="OrthoDB" id="3251355at2"/>
<keyword evidence="4" id="KW-0560">Oxidoreductase</keyword>
<reference evidence="9 10" key="1">
    <citation type="submission" date="2019-07" db="EMBL/GenBank/DDBJ databases">
        <title>Whole genome shotgun sequence of Pseudoalteromonas espejiana NBRC 102222.</title>
        <authorList>
            <person name="Hosoyama A."/>
            <person name="Uohara A."/>
            <person name="Ohji S."/>
            <person name="Ichikawa N."/>
        </authorList>
    </citation>
    <scope>NUCLEOTIDE SEQUENCE [LARGE SCALE GENOMIC DNA]</scope>
    <source>
        <strain evidence="9 10">NBRC 102222</strain>
    </source>
</reference>
<dbReference type="InterPro" id="IPR006314">
    <property type="entry name" value="Dyp_peroxidase"/>
</dbReference>
<dbReference type="Pfam" id="PF20628">
    <property type="entry name" value="Dyp_perox_C"/>
    <property type="match status" value="1"/>
</dbReference>
<dbReference type="GO" id="GO:0046872">
    <property type="term" value="F:metal ion binding"/>
    <property type="evidence" value="ECO:0007669"/>
    <property type="project" value="UniProtKB-KW"/>
</dbReference>
<dbReference type="GO" id="GO:0005829">
    <property type="term" value="C:cytosol"/>
    <property type="evidence" value="ECO:0007669"/>
    <property type="project" value="TreeGrafter"/>
</dbReference>
<evidence type="ECO:0000256" key="2">
    <source>
        <dbReference type="ARBA" id="ARBA00022559"/>
    </source>
</evidence>
<gene>
    <name evidence="9" type="ORF">PES01_06090</name>
</gene>
<evidence type="ECO:0000256" key="3">
    <source>
        <dbReference type="ARBA" id="ARBA00022723"/>
    </source>
</evidence>
<evidence type="ECO:0000259" key="8">
    <source>
        <dbReference type="Pfam" id="PF20628"/>
    </source>
</evidence>
<feature type="domain" description="Dyp-type peroxidase C-terminal" evidence="8">
    <location>
        <begin position="138"/>
        <end position="293"/>
    </location>
</feature>
<name>A0A510XRV2_9GAMM</name>
<dbReference type="InterPro" id="IPR048328">
    <property type="entry name" value="Dyp_perox_C"/>
</dbReference>
<evidence type="ECO:0000256" key="6">
    <source>
        <dbReference type="ARBA" id="ARBA00025737"/>
    </source>
</evidence>
<keyword evidence="3" id="KW-0479">Metal-binding</keyword>
<organism evidence="9 10">
    <name type="scientific">Pseudoalteromonas espejiana</name>
    <dbReference type="NCBI Taxonomy" id="28107"/>
    <lineage>
        <taxon>Bacteria</taxon>
        <taxon>Pseudomonadati</taxon>
        <taxon>Pseudomonadota</taxon>
        <taxon>Gammaproteobacteria</taxon>
        <taxon>Alteromonadales</taxon>
        <taxon>Pseudoalteromonadaceae</taxon>
        <taxon>Pseudoalteromonas</taxon>
    </lineage>
</organism>
<evidence type="ECO:0000259" key="7">
    <source>
        <dbReference type="Pfam" id="PF04261"/>
    </source>
</evidence>
<comment type="similarity">
    <text evidence="6">Belongs to the DyP-type peroxidase family.</text>
</comment>
<dbReference type="GO" id="GO:0004601">
    <property type="term" value="F:peroxidase activity"/>
    <property type="evidence" value="ECO:0007669"/>
    <property type="project" value="UniProtKB-KW"/>
</dbReference>
<dbReference type="Proteomes" id="UP000321419">
    <property type="component" value="Unassembled WGS sequence"/>
</dbReference>
<sequence length="299" mass="33973">MAQAQSGICAEANLHGLHLFFNVFDGQDESLRAKLKRVSAIEEEFNDQFSEAMLSCMVAIGAQYWPHILPEYIPSELQSFPNINHSDFVMRVQPCDLFIQIRSDREDVNHLFALQILKLFSPDVELVEQIRNFRFLDGRDFNGFIYGGNTPHGRQKRVTALVNKPDSFENQGSYIHVQRFKHDLTVWQHLSLSEQEHIMGRTRLDNTLIEPKVDTSHATRSELVDENGHAILLNQSIPYGDVYEQGMLSITCSASGSAFEKVLASRLGEGECYDHWLDFTQADMGSAFFAPSIGFLKQL</sequence>
<comment type="cofactor">
    <cofactor evidence="1">
        <name>heme b</name>
        <dbReference type="ChEBI" id="CHEBI:60344"/>
    </cofactor>
</comment>
<evidence type="ECO:0000256" key="4">
    <source>
        <dbReference type="ARBA" id="ARBA00023002"/>
    </source>
</evidence>
<keyword evidence="2 9" id="KW-0575">Peroxidase</keyword>
<dbReference type="EMBL" id="BJUM01000005">
    <property type="protein sequence ID" value="GEK53764.1"/>
    <property type="molecule type" value="Genomic_DNA"/>
</dbReference>
<dbReference type="AlphaFoldDB" id="A0A510XRV2"/>
<dbReference type="PROSITE" id="PS51404">
    <property type="entry name" value="DYP_PEROXIDASE"/>
    <property type="match status" value="1"/>
</dbReference>
<keyword evidence="10" id="KW-1185">Reference proteome</keyword>
<dbReference type="RefSeq" id="WP_089348711.1">
    <property type="nucleotide sequence ID" value="NZ_BJUM01000005.1"/>
</dbReference>